<sequence>MASYLGFPFDPELFNYNWANAKDPTLTAMFESGAVAPNAELARLIANGSDFYTLPFYKIIGGTPENYDGATDITLTDPAGGAQNGIVFGRAHGWKEKDFIVDYNSGADPMQQIVAQVSKYWQKQRQSIMLKILNAVFGVTGSGEFAGWANHTTDLSSASTTVADANKMGATTIGDAIQKAVGDNQDAFQLVFMHSKVATNMAGLKLLDFLKYTDANGVERPLRIGALNGMTVIVDDGCPTTAATSGEGAKAATYTTYVLGLGAIQYAPAPVKVPSELTRDALTGGGYDALVTRIRETMHPNGFSFTKPTSGYTASPTDAQLAASTNWSIVADPKTIALAKIITNG</sequence>
<reference evidence="1" key="1">
    <citation type="journal article" date="2021" name="Proc. Natl. Acad. Sci. U.S.A.">
        <title>A Catalog of Tens of Thousands of Viruses from Human Metagenomes Reveals Hidden Associations with Chronic Diseases.</title>
        <authorList>
            <person name="Tisza M.J."/>
            <person name="Buck C.B."/>
        </authorList>
    </citation>
    <scope>NUCLEOTIDE SEQUENCE</scope>
    <source>
        <strain evidence="1">Ctvxh7</strain>
    </source>
</reference>
<proteinExistence type="predicted"/>
<dbReference type="EMBL" id="BK015847">
    <property type="protein sequence ID" value="DAE27959.1"/>
    <property type="molecule type" value="Genomic_DNA"/>
</dbReference>
<accession>A0A8S5R9D5</accession>
<name>A0A8S5R9D5_9CAUD</name>
<protein>
    <submittedName>
        <fullName evidence="1">Major capsid protein</fullName>
    </submittedName>
</protein>
<evidence type="ECO:0000313" key="1">
    <source>
        <dbReference type="EMBL" id="DAE27959.1"/>
    </source>
</evidence>
<organism evidence="1">
    <name type="scientific">Siphoviridae sp. ctvxh7</name>
    <dbReference type="NCBI Taxonomy" id="2827283"/>
    <lineage>
        <taxon>Viruses</taxon>
        <taxon>Duplodnaviria</taxon>
        <taxon>Heunggongvirae</taxon>
        <taxon>Uroviricota</taxon>
        <taxon>Caudoviricetes</taxon>
    </lineage>
</organism>